<proteinExistence type="predicted"/>
<dbReference type="AlphaFoldDB" id="X1HEY3"/>
<feature type="non-terminal residue" evidence="1">
    <location>
        <position position="56"/>
    </location>
</feature>
<dbReference type="EMBL" id="BARU01024709">
    <property type="protein sequence ID" value="GAH52394.1"/>
    <property type="molecule type" value="Genomic_DNA"/>
</dbReference>
<sequence>MLGEIVDYEDYDYREFWSGKKRSYEHLSEIYALKNLFLRKGKDLLILVEGMVDSQV</sequence>
<organism evidence="1">
    <name type="scientific">marine sediment metagenome</name>
    <dbReference type="NCBI Taxonomy" id="412755"/>
    <lineage>
        <taxon>unclassified sequences</taxon>
        <taxon>metagenomes</taxon>
        <taxon>ecological metagenomes</taxon>
    </lineage>
</organism>
<evidence type="ECO:0000313" key="1">
    <source>
        <dbReference type="EMBL" id="GAH52394.1"/>
    </source>
</evidence>
<reference evidence="1" key="1">
    <citation type="journal article" date="2014" name="Front. Microbiol.">
        <title>High frequency of phylogenetically diverse reductive dehalogenase-homologous genes in deep subseafloor sedimentary metagenomes.</title>
        <authorList>
            <person name="Kawai M."/>
            <person name="Futagami T."/>
            <person name="Toyoda A."/>
            <person name="Takaki Y."/>
            <person name="Nishi S."/>
            <person name="Hori S."/>
            <person name="Arai W."/>
            <person name="Tsubouchi T."/>
            <person name="Morono Y."/>
            <person name="Uchiyama I."/>
            <person name="Ito T."/>
            <person name="Fujiyama A."/>
            <person name="Inagaki F."/>
            <person name="Takami H."/>
        </authorList>
    </citation>
    <scope>NUCLEOTIDE SEQUENCE</scope>
    <source>
        <strain evidence="1">Expedition CK06-06</strain>
    </source>
</reference>
<gene>
    <name evidence="1" type="ORF">S03H2_39909</name>
</gene>
<protein>
    <submittedName>
        <fullName evidence="1">Uncharacterized protein</fullName>
    </submittedName>
</protein>
<comment type="caution">
    <text evidence="1">The sequence shown here is derived from an EMBL/GenBank/DDBJ whole genome shotgun (WGS) entry which is preliminary data.</text>
</comment>
<name>X1HEY3_9ZZZZ</name>
<accession>X1HEY3</accession>